<evidence type="ECO:0000313" key="4">
    <source>
        <dbReference type="Proteomes" id="UP000191980"/>
    </source>
</evidence>
<dbReference type="STRING" id="1420851.AU255_13235"/>
<accession>A0A1V8M3D0</accession>
<feature type="transmembrane region" description="Helical" evidence="1">
    <location>
        <begin position="82"/>
        <end position="101"/>
    </location>
</feature>
<evidence type="ECO:0000259" key="2">
    <source>
        <dbReference type="Pfam" id="PF04326"/>
    </source>
</evidence>
<feature type="domain" description="Schlafen AlbA-2" evidence="2">
    <location>
        <begin position="127"/>
        <end position="263"/>
    </location>
</feature>
<reference evidence="3 4" key="1">
    <citation type="submission" date="2015-12" db="EMBL/GenBank/DDBJ databases">
        <authorList>
            <person name="Shamseldin A."/>
            <person name="Moawad H."/>
            <person name="Abd El-Rahim W.M."/>
            <person name="Sadowsky M.J."/>
        </authorList>
    </citation>
    <scope>NUCLEOTIDE SEQUENCE [LARGE SCALE GENOMIC DNA]</scope>
    <source>
        <strain evidence="3 4">WF1</strain>
    </source>
</reference>
<evidence type="ECO:0000313" key="3">
    <source>
        <dbReference type="EMBL" id="OQK16067.1"/>
    </source>
</evidence>
<keyword evidence="4" id="KW-1185">Reference proteome</keyword>
<sequence length="278" mass="31380">MKRFFLLIIALWEQRFKLYFFAALIGALTGVLIFYPVYDFIFFYESEGTSEDIQVQITTALVYVYNQLKTSLMGGTPAKTVFLGQVGAVFGLIIAFIYELLHWRLQRIGRLSSELSVNLHTLIMQGEGPSVEFKSSLRWDLEQNRVNRALETVVLKTLAGYLNSSIGGTLLIGVSDSGQIIGLEKDYKSLKRQDQDGFEQAIITAISTQLGADLCQYVKVLFHVVNGKHVCRLIVLASPRPVFLNQGNTPKFYLRTGGGTRDLNIQEAVEFIAHRWKR</sequence>
<dbReference type="EMBL" id="LPUF01000002">
    <property type="protein sequence ID" value="OQK16067.1"/>
    <property type="molecule type" value="Genomic_DNA"/>
</dbReference>
<dbReference type="Pfam" id="PF04326">
    <property type="entry name" value="SLFN_AlbA_2"/>
    <property type="match status" value="1"/>
</dbReference>
<gene>
    <name evidence="3" type="ORF">AU255_13235</name>
</gene>
<name>A0A1V8M3D0_9GAMM</name>
<dbReference type="RefSeq" id="WP_080523447.1">
    <property type="nucleotide sequence ID" value="NZ_LPUF01000002.1"/>
</dbReference>
<dbReference type="InterPro" id="IPR038461">
    <property type="entry name" value="Schlafen_AlbA_2_dom_sf"/>
</dbReference>
<dbReference type="AlphaFoldDB" id="A0A1V8M3D0"/>
<evidence type="ECO:0000256" key="1">
    <source>
        <dbReference type="SAM" id="Phobius"/>
    </source>
</evidence>
<keyword evidence="1" id="KW-1133">Transmembrane helix</keyword>
<comment type="caution">
    <text evidence="3">The sequence shown here is derived from an EMBL/GenBank/DDBJ whole genome shotgun (WGS) entry which is preliminary data.</text>
</comment>
<keyword evidence="1" id="KW-0472">Membrane</keyword>
<dbReference type="OrthoDB" id="9798761at2"/>
<organism evidence="3 4">
    <name type="scientific">Methyloprofundus sedimenti</name>
    <dbReference type="NCBI Taxonomy" id="1420851"/>
    <lineage>
        <taxon>Bacteria</taxon>
        <taxon>Pseudomonadati</taxon>
        <taxon>Pseudomonadota</taxon>
        <taxon>Gammaproteobacteria</taxon>
        <taxon>Methylococcales</taxon>
        <taxon>Methylococcaceae</taxon>
        <taxon>Methyloprofundus</taxon>
    </lineage>
</organism>
<dbReference type="Gene3D" id="3.30.950.30">
    <property type="entry name" value="Schlafen, AAA domain"/>
    <property type="match status" value="1"/>
</dbReference>
<proteinExistence type="predicted"/>
<protein>
    <submittedName>
        <fullName evidence="3">AAA family ATPase</fullName>
    </submittedName>
</protein>
<keyword evidence="1" id="KW-0812">Transmembrane</keyword>
<dbReference type="Proteomes" id="UP000191980">
    <property type="component" value="Unassembled WGS sequence"/>
</dbReference>
<dbReference type="InterPro" id="IPR007421">
    <property type="entry name" value="Schlafen_AlbA_2_dom"/>
</dbReference>
<feature type="transmembrane region" description="Helical" evidence="1">
    <location>
        <begin position="20"/>
        <end position="38"/>
    </location>
</feature>